<feature type="domain" description="AB hydrolase-1" evidence="4">
    <location>
        <begin position="166"/>
        <end position="289"/>
    </location>
</feature>
<evidence type="ECO:0000256" key="2">
    <source>
        <dbReference type="ARBA" id="ARBA00022801"/>
    </source>
</evidence>
<comment type="similarity">
    <text evidence="1">Belongs to the peptidase S33 family.</text>
</comment>
<gene>
    <name evidence="5" type="ORF">Bccel_4726</name>
</gene>
<dbReference type="GO" id="GO:0004177">
    <property type="term" value="F:aminopeptidase activity"/>
    <property type="evidence" value="ECO:0007669"/>
    <property type="project" value="UniProtKB-EC"/>
</dbReference>
<dbReference type="eggNOG" id="COG2267">
    <property type="taxonomic scope" value="Bacteria"/>
</dbReference>
<dbReference type="PRINTS" id="PR00793">
    <property type="entry name" value="PROAMNOPTASE"/>
</dbReference>
<dbReference type="InterPro" id="IPR029058">
    <property type="entry name" value="AB_hydrolase_fold"/>
</dbReference>
<evidence type="ECO:0000256" key="3">
    <source>
        <dbReference type="SAM" id="Phobius"/>
    </source>
</evidence>
<keyword evidence="2" id="KW-0378">Hydrolase</keyword>
<feature type="transmembrane region" description="Helical" evidence="3">
    <location>
        <begin position="21"/>
        <end position="44"/>
    </location>
</feature>
<accession>A0A0L6JVJ1</accession>
<dbReference type="EMBL" id="LGTC01000001">
    <property type="protein sequence ID" value="KNY29452.1"/>
    <property type="molecule type" value="Genomic_DNA"/>
</dbReference>
<evidence type="ECO:0000313" key="5">
    <source>
        <dbReference type="EMBL" id="KNY29452.1"/>
    </source>
</evidence>
<dbReference type="RefSeq" id="WP_081926691.1">
    <property type="nucleotide sequence ID" value="NZ_LGTC01000001.1"/>
</dbReference>
<name>A0A0L6JVJ1_9FIRM</name>
<dbReference type="AlphaFoldDB" id="A0A0L6JVJ1"/>
<keyword evidence="3" id="KW-0812">Transmembrane</keyword>
<dbReference type="SUPFAM" id="SSF53474">
    <property type="entry name" value="alpha/beta-Hydrolases"/>
    <property type="match status" value="1"/>
</dbReference>
<dbReference type="Proteomes" id="UP000036923">
    <property type="component" value="Unassembled WGS sequence"/>
</dbReference>
<evidence type="ECO:0000259" key="4">
    <source>
        <dbReference type="Pfam" id="PF00561"/>
    </source>
</evidence>
<dbReference type="InterPro" id="IPR002410">
    <property type="entry name" value="Peptidase_S33"/>
</dbReference>
<dbReference type="OrthoDB" id="53505at2"/>
<keyword evidence="3" id="KW-0472">Membrane</keyword>
<dbReference type="InterPro" id="IPR000073">
    <property type="entry name" value="AB_hydrolase_1"/>
</dbReference>
<dbReference type="STRING" id="398512.Bccel_4726"/>
<evidence type="ECO:0000313" key="6">
    <source>
        <dbReference type="Proteomes" id="UP000036923"/>
    </source>
</evidence>
<organism evidence="5 6">
    <name type="scientific">Pseudobacteroides cellulosolvens ATCC 35603 = DSM 2933</name>
    <dbReference type="NCBI Taxonomy" id="398512"/>
    <lineage>
        <taxon>Bacteria</taxon>
        <taxon>Bacillati</taxon>
        <taxon>Bacillota</taxon>
        <taxon>Clostridia</taxon>
        <taxon>Eubacteriales</taxon>
        <taxon>Oscillospiraceae</taxon>
        <taxon>Pseudobacteroides</taxon>
    </lineage>
</organism>
<protein>
    <recommendedName>
        <fullName evidence="4">AB hydrolase-1 domain-containing protein</fullName>
    </recommendedName>
</protein>
<dbReference type="Gene3D" id="3.40.50.1820">
    <property type="entry name" value="alpha/beta hydrolase"/>
    <property type="match status" value="1"/>
</dbReference>
<feature type="transmembrane region" description="Helical" evidence="3">
    <location>
        <begin position="56"/>
        <end position="86"/>
    </location>
</feature>
<sequence length="452" mass="51914">MKSNENRIFLMSRKLWCILRHNLVFTLTIQIIMAVYTLVIRPYLMRTAATVNPELIFSGIIFLALVLFLVMFIAVGLFTFFIWIFFRRKRNLTSLILRLRRLGTWTVTLVINLLILIALSQKMSYTPPILDNSGKVLEGSIAELSQIDINGSKQWITIRGNSTQKPILLFLAGGPGGSQLAATRIELKELEKHFIVVNWDQPGSGKSFNAVNKKELTVQRYINDGIELTKYLEKRFNKDKVYVVGESWGSALGLFLVKERPELYYGFIGTGQMVNFLETEKMDYELAKKRAKENGDLDVVEKLNKQGPPPYYGSDVTWKAASYLMYLSNEMARNPKISNAGYNTFSEVGAPEYGIYDKINYFRGVVTTFNHVYPQLYNKDLRNEAVKIDVPVHFLIGRHDINAPTVLAEDYYNKLMAPFKELVWFEHSGHDPWRNESDKFVQSLINISLKNK</sequence>
<reference evidence="6" key="1">
    <citation type="submission" date="2015-07" db="EMBL/GenBank/DDBJ databases">
        <title>Near-Complete Genome Sequence of the Cellulolytic Bacterium Bacteroides (Pseudobacteroides) cellulosolvens ATCC 35603.</title>
        <authorList>
            <person name="Dassa B."/>
            <person name="Utturkar S.M."/>
            <person name="Klingeman D.M."/>
            <person name="Hurt R.A."/>
            <person name="Keller M."/>
            <person name="Xu J."/>
            <person name="Reddy Y.H.K."/>
            <person name="Borovok I."/>
            <person name="Grinberg I.R."/>
            <person name="Lamed R."/>
            <person name="Zhivin O."/>
            <person name="Bayer E.A."/>
            <person name="Brown S.D."/>
        </authorList>
    </citation>
    <scope>NUCLEOTIDE SEQUENCE [LARGE SCALE GENOMIC DNA]</scope>
    <source>
        <strain evidence="6">DSM 2933</strain>
    </source>
</reference>
<feature type="transmembrane region" description="Helical" evidence="3">
    <location>
        <begin position="102"/>
        <end position="120"/>
    </location>
</feature>
<dbReference type="GO" id="GO:0006508">
    <property type="term" value="P:proteolysis"/>
    <property type="evidence" value="ECO:0007669"/>
    <property type="project" value="InterPro"/>
</dbReference>
<comment type="caution">
    <text evidence="5">The sequence shown here is derived from an EMBL/GenBank/DDBJ whole genome shotgun (WGS) entry which is preliminary data.</text>
</comment>
<evidence type="ECO:0000256" key="1">
    <source>
        <dbReference type="ARBA" id="ARBA00010088"/>
    </source>
</evidence>
<dbReference type="Pfam" id="PF00561">
    <property type="entry name" value="Abhydrolase_1"/>
    <property type="match status" value="1"/>
</dbReference>
<proteinExistence type="inferred from homology"/>
<keyword evidence="3" id="KW-1133">Transmembrane helix</keyword>
<dbReference type="PATRIC" id="fig|398512.5.peg.4952"/>
<keyword evidence="6" id="KW-1185">Reference proteome</keyword>